<keyword evidence="7 9" id="KW-0413">Isomerase</keyword>
<dbReference type="PANTHER" id="PTHR31689">
    <property type="entry name" value="DIAMINOPIMELATE EPIMERASE, CHLOROPLASTIC"/>
    <property type="match status" value="1"/>
</dbReference>
<evidence type="ECO:0000313" key="12">
    <source>
        <dbReference type="Proteomes" id="UP000239896"/>
    </source>
</evidence>
<evidence type="ECO:0000256" key="10">
    <source>
        <dbReference type="PROSITE-ProRule" id="PRU10125"/>
    </source>
</evidence>
<feature type="site" description="Important for dimerization" evidence="9">
    <location>
        <position position="270"/>
    </location>
</feature>
<dbReference type="EMBL" id="PVTM01000009">
    <property type="protein sequence ID" value="PRY71075.1"/>
    <property type="molecule type" value="Genomic_DNA"/>
</dbReference>
<keyword evidence="5 9" id="KW-0028">Amino-acid biosynthesis</keyword>
<organism evidence="11 12">
    <name type="scientific">Halomonas ventosae</name>
    <dbReference type="NCBI Taxonomy" id="229007"/>
    <lineage>
        <taxon>Bacteria</taxon>
        <taxon>Pseudomonadati</taxon>
        <taxon>Pseudomonadota</taxon>
        <taxon>Gammaproteobacteria</taxon>
        <taxon>Oceanospirillales</taxon>
        <taxon>Halomonadaceae</taxon>
        <taxon>Halomonas</taxon>
    </lineage>
</organism>
<evidence type="ECO:0000256" key="4">
    <source>
        <dbReference type="ARBA" id="ARBA00022490"/>
    </source>
</evidence>
<evidence type="ECO:0000256" key="8">
    <source>
        <dbReference type="ARBA" id="ARBA00051712"/>
    </source>
</evidence>
<feature type="active site" description="Proton donor" evidence="9">
    <location>
        <position position="75"/>
    </location>
</feature>
<comment type="caution">
    <text evidence="11">The sequence shown here is derived from an EMBL/GenBank/DDBJ whole genome shotgun (WGS) entry which is preliminary data.</text>
</comment>
<dbReference type="InterPro" id="IPR018510">
    <property type="entry name" value="DAP_epimerase_AS"/>
</dbReference>
<feature type="site" description="Could be important to modulate the pK values of the two catalytic cysteine residues" evidence="9">
    <location>
        <position position="210"/>
    </location>
</feature>
<keyword evidence="4 9" id="KW-0963">Cytoplasm</keyword>
<evidence type="ECO:0000256" key="3">
    <source>
        <dbReference type="ARBA" id="ARBA00013080"/>
    </source>
</evidence>
<comment type="subunit">
    <text evidence="9">Homodimer.</text>
</comment>
<dbReference type="AlphaFoldDB" id="A0A2T0VLD1"/>
<feature type="binding site" evidence="9">
    <location>
        <begin position="220"/>
        <end position="221"/>
    </location>
    <ligand>
        <name>substrate</name>
    </ligand>
</feature>
<feature type="active site" evidence="10">
    <location>
        <position position="75"/>
    </location>
</feature>
<evidence type="ECO:0000256" key="9">
    <source>
        <dbReference type="HAMAP-Rule" id="MF_00197"/>
    </source>
</evidence>
<name>A0A2T0VLD1_9GAMM</name>
<reference evidence="11 12" key="1">
    <citation type="submission" date="2018-03" db="EMBL/GenBank/DDBJ databases">
        <title>Comparative analysis of microorganisms from saline springs in Andes Mountain Range, Colombia.</title>
        <authorList>
            <person name="Rubin E."/>
        </authorList>
    </citation>
    <scope>NUCLEOTIDE SEQUENCE [LARGE SCALE GENOMIC DNA]</scope>
    <source>
        <strain evidence="11 12">USBA 854</strain>
    </source>
</reference>
<evidence type="ECO:0000256" key="1">
    <source>
        <dbReference type="ARBA" id="ARBA00005196"/>
    </source>
</evidence>
<comment type="similarity">
    <text evidence="2 9">Belongs to the diaminopimelate epimerase family.</text>
</comment>
<comment type="function">
    <text evidence="9">Catalyzes the stereoinversion of LL-2,6-diaminopimelate (L,L-DAP) to meso-diaminopimelate (meso-DAP), a precursor of L-lysine and an essential component of the bacterial peptidoglycan.</text>
</comment>
<dbReference type="SUPFAM" id="SSF54506">
    <property type="entry name" value="Diaminopimelate epimerase-like"/>
    <property type="match status" value="1"/>
</dbReference>
<dbReference type="EC" id="5.1.1.7" evidence="3 9"/>
<accession>A0A2T0VLD1</accession>
<dbReference type="HAMAP" id="MF_00197">
    <property type="entry name" value="DAP_epimerase"/>
    <property type="match status" value="1"/>
</dbReference>
<feature type="binding site" evidence="9">
    <location>
        <begin position="210"/>
        <end position="211"/>
    </location>
    <ligand>
        <name>substrate</name>
    </ligand>
</feature>
<sequence length="277" mass="30503">MLLHFTKMQGLGNDFMVVDLVTQRAHLADDQIRQLADRRFGIGFDQLLVVEPPRDPEMDFRYRIYNADGSEVENCGNGARCFARFVRDQRLTHKREIHVETAGGPLTLWVEDDGRVRVDMGAPRFAPGALPFDAVEDRPLHPLEVDGEHLEVGVVSMGNPHAVLRVDDVDTAPVERLGPALEAHPRFPRRVNVGFMQVISAHEIRLRVYERGSGETLACGTGACAAVASGIRQGLLESPVTVHLRGGDLDIEWAGGDASLIMTGPAERVFDGRVVLN</sequence>
<dbReference type="InterPro" id="IPR001653">
    <property type="entry name" value="DAP_epimerase_DapF"/>
</dbReference>
<feature type="binding site" evidence="9">
    <location>
        <position position="46"/>
    </location>
    <ligand>
        <name>substrate</name>
    </ligand>
</feature>
<evidence type="ECO:0000313" key="11">
    <source>
        <dbReference type="EMBL" id="PRY71075.1"/>
    </source>
</evidence>
<dbReference type="FunFam" id="3.10.310.10:FF:000001">
    <property type="entry name" value="Diaminopimelate epimerase"/>
    <property type="match status" value="1"/>
</dbReference>
<proteinExistence type="inferred from homology"/>
<dbReference type="Gene3D" id="3.10.310.10">
    <property type="entry name" value="Diaminopimelate Epimerase, Chain A, domain 1"/>
    <property type="match status" value="2"/>
</dbReference>
<feature type="binding site" evidence="9">
    <location>
        <position position="13"/>
    </location>
    <ligand>
        <name>substrate</name>
    </ligand>
</feature>
<dbReference type="PROSITE" id="PS01326">
    <property type="entry name" value="DAP_EPIMERASE"/>
    <property type="match status" value="1"/>
</dbReference>
<keyword evidence="6 9" id="KW-0457">Lysine biosynthesis</keyword>
<dbReference type="UniPathway" id="UPA00034">
    <property type="reaction ID" value="UER00025"/>
</dbReference>
<dbReference type="GO" id="GO:0008837">
    <property type="term" value="F:diaminopimelate epimerase activity"/>
    <property type="evidence" value="ECO:0007669"/>
    <property type="project" value="UniProtKB-UniRule"/>
</dbReference>
<feature type="binding site" evidence="9">
    <location>
        <position position="192"/>
    </location>
    <ligand>
        <name>substrate</name>
    </ligand>
</feature>
<feature type="site" description="Could be important to modulate the pK values of the two catalytic cysteine residues" evidence="9">
    <location>
        <position position="161"/>
    </location>
</feature>
<protein>
    <recommendedName>
        <fullName evidence="3 9">Diaminopimelate epimerase</fullName>
        <shortName evidence="9">DAP epimerase</shortName>
        <ecNumber evidence="3 9">5.1.1.7</ecNumber>
    </recommendedName>
    <alternativeName>
        <fullName evidence="9">PLP-independent amino acid racemase</fullName>
    </alternativeName>
</protein>
<dbReference type="Proteomes" id="UP000239896">
    <property type="component" value="Unassembled WGS sequence"/>
</dbReference>
<feature type="binding site" evidence="9">
    <location>
        <begin position="76"/>
        <end position="77"/>
    </location>
    <ligand>
        <name>substrate</name>
    </ligand>
</feature>
<feature type="active site" description="Proton acceptor" evidence="9">
    <location>
        <position position="219"/>
    </location>
</feature>
<evidence type="ECO:0000256" key="2">
    <source>
        <dbReference type="ARBA" id="ARBA00010219"/>
    </source>
</evidence>
<dbReference type="GO" id="GO:0009089">
    <property type="term" value="P:lysine biosynthetic process via diaminopimelate"/>
    <property type="evidence" value="ECO:0007669"/>
    <property type="project" value="UniProtKB-UniRule"/>
</dbReference>
<gene>
    <name evidence="9" type="primary">dapF</name>
    <name evidence="11" type="ORF">BCL64_10914</name>
</gene>
<feature type="binding site" evidence="9">
    <location>
        <position position="66"/>
    </location>
    <ligand>
        <name>substrate</name>
    </ligand>
</feature>
<dbReference type="NCBIfam" id="TIGR00652">
    <property type="entry name" value="DapF"/>
    <property type="match status" value="1"/>
</dbReference>
<keyword evidence="12" id="KW-1185">Reference proteome</keyword>
<dbReference type="PANTHER" id="PTHR31689:SF0">
    <property type="entry name" value="DIAMINOPIMELATE EPIMERASE"/>
    <property type="match status" value="1"/>
</dbReference>
<evidence type="ECO:0000256" key="5">
    <source>
        <dbReference type="ARBA" id="ARBA00022605"/>
    </source>
</evidence>
<dbReference type="Pfam" id="PF01678">
    <property type="entry name" value="DAP_epimerase"/>
    <property type="match status" value="2"/>
</dbReference>
<evidence type="ECO:0000256" key="7">
    <source>
        <dbReference type="ARBA" id="ARBA00023235"/>
    </source>
</evidence>
<comment type="catalytic activity">
    <reaction evidence="8 9">
        <text>(2S,6S)-2,6-diaminopimelate = meso-2,6-diaminopimelate</text>
        <dbReference type="Rhea" id="RHEA:15393"/>
        <dbReference type="ChEBI" id="CHEBI:57609"/>
        <dbReference type="ChEBI" id="CHEBI:57791"/>
        <dbReference type="EC" id="5.1.1.7"/>
    </reaction>
</comment>
<feature type="binding site" evidence="9">
    <location>
        <position position="159"/>
    </location>
    <ligand>
        <name>substrate</name>
    </ligand>
</feature>
<evidence type="ECO:0000256" key="6">
    <source>
        <dbReference type="ARBA" id="ARBA00023154"/>
    </source>
</evidence>
<dbReference type="GO" id="GO:0005829">
    <property type="term" value="C:cytosol"/>
    <property type="evidence" value="ECO:0007669"/>
    <property type="project" value="TreeGrafter"/>
</dbReference>
<dbReference type="RefSeq" id="WP_106231044.1">
    <property type="nucleotide sequence ID" value="NZ_PVTM01000009.1"/>
</dbReference>
<comment type="subcellular location">
    <subcellularLocation>
        <location evidence="9">Cytoplasm</location>
    </subcellularLocation>
</comment>
<comment type="pathway">
    <text evidence="1 9">Amino-acid biosynthesis; L-lysine biosynthesis via DAP pathway; DL-2,6-diaminopimelate from LL-2,6-diaminopimelate: step 1/1.</text>
</comment>